<evidence type="ECO:0000256" key="1">
    <source>
        <dbReference type="ARBA" id="ARBA00005964"/>
    </source>
</evidence>
<dbReference type="PROSITE" id="PS00122">
    <property type="entry name" value="CARBOXYLESTERASE_B_1"/>
    <property type="match status" value="1"/>
</dbReference>
<accession>A0A8H7WC82</accession>
<dbReference type="PANTHER" id="PTHR43918">
    <property type="entry name" value="ACETYLCHOLINESTERASE"/>
    <property type="match status" value="1"/>
</dbReference>
<dbReference type="EMBL" id="JAFJYH010000053">
    <property type="protein sequence ID" value="KAG4422162.1"/>
    <property type="molecule type" value="Genomic_DNA"/>
</dbReference>
<protein>
    <recommendedName>
        <fullName evidence="3">Carboxylic ester hydrolase</fullName>
        <ecNumber evidence="3">3.1.1.-</ecNumber>
    </recommendedName>
</protein>
<dbReference type="Gene3D" id="3.40.50.1820">
    <property type="entry name" value="alpha/beta hydrolase"/>
    <property type="match status" value="1"/>
</dbReference>
<evidence type="ECO:0000256" key="2">
    <source>
        <dbReference type="ARBA" id="ARBA00022801"/>
    </source>
</evidence>
<name>A0A8H7WC82_9HELO</name>
<dbReference type="Proteomes" id="UP000664132">
    <property type="component" value="Unassembled WGS sequence"/>
</dbReference>
<proteinExistence type="inferred from homology"/>
<keyword evidence="6" id="KW-1185">Reference proteome</keyword>
<feature type="signal peptide" evidence="3">
    <location>
        <begin position="1"/>
        <end position="23"/>
    </location>
</feature>
<dbReference type="InterPro" id="IPR050654">
    <property type="entry name" value="AChE-related_enzymes"/>
</dbReference>
<evidence type="ECO:0000259" key="4">
    <source>
        <dbReference type="Pfam" id="PF00135"/>
    </source>
</evidence>
<dbReference type="PROSITE" id="PS00941">
    <property type="entry name" value="CARBOXYLESTERASE_B_2"/>
    <property type="match status" value="1"/>
</dbReference>
<dbReference type="InterPro" id="IPR002018">
    <property type="entry name" value="CarbesteraseB"/>
</dbReference>
<dbReference type="InterPro" id="IPR029058">
    <property type="entry name" value="AB_hydrolase_fold"/>
</dbReference>
<dbReference type="OrthoDB" id="408631at2759"/>
<evidence type="ECO:0000256" key="3">
    <source>
        <dbReference type="RuleBase" id="RU361235"/>
    </source>
</evidence>
<reference evidence="5" key="1">
    <citation type="submission" date="2021-02" db="EMBL/GenBank/DDBJ databases">
        <title>Genome sequence Cadophora malorum strain M34.</title>
        <authorList>
            <person name="Stefanovic E."/>
            <person name="Vu D."/>
            <person name="Scully C."/>
            <person name="Dijksterhuis J."/>
            <person name="Roader J."/>
            <person name="Houbraken J."/>
        </authorList>
    </citation>
    <scope>NUCLEOTIDE SEQUENCE</scope>
    <source>
        <strain evidence="5">M34</strain>
    </source>
</reference>
<feature type="chain" id="PRO_5034968902" description="Carboxylic ester hydrolase" evidence="3">
    <location>
        <begin position="24"/>
        <end position="572"/>
    </location>
</feature>
<dbReference type="GO" id="GO:0052689">
    <property type="term" value="F:carboxylic ester hydrolase activity"/>
    <property type="evidence" value="ECO:0007669"/>
    <property type="project" value="TreeGrafter"/>
</dbReference>
<dbReference type="PANTHER" id="PTHR43918:SF4">
    <property type="entry name" value="CARBOXYLIC ESTER HYDROLASE"/>
    <property type="match status" value="1"/>
</dbReference>
<dbReference type="InterPro" id="IPR019826">
    <property type="entry name" value="Carboxylesterase_B_AS"/>
</dbReference>
<dbReference type="Pfam" id="PF00135">
    <property type="entry name" value="COesterase"/>
    <property type="match status" value="1"/>
</dbReference>
<keyword evidence="3" id="KW-0732">Signal</keyword>
<dbReference type="EC" id="3.1.1.-" evidence="3"/>
<organism evidence="5 6">
    <name type="scientific">Cadophora malorum</name>
    <dbReference type="NCBI Taxonomy" id="108018"/>
    <lineage>
        <taxon>Eukaryota</taxon>
        <taxon>Fungi</taxon>
        <taxon>Dikarya</taxon>
        <taxon>Ascomycota</taxon>
        <taxon>Pezizomycotina</taxon>
        <taxon>Leotiomycetes</taxon>
        <taxon>Helotiales</taxon>
        <taxon>Ploettnerulaceae</taxon>
        <taxon>Cadophora</taxon>
    </lineage>
</organism>
<dbReference type="AlphaFoldDB" id="A0A8H7WC82"/>
<feature type="domain" description="Carboxylesterase type B" evidence="4">
    <location>
        <begin position="35"/>
        <end position="534"/>
    </location>
</feature>
<sequence>MHLSSQHLLAPLLALVTASTVLAQTNNNITAPTVKVLNGSYYGTHLESYNQDLFLGIPFAEPPVGELRFANPVALEGRRWEGSVPATNYAFHCIGYGSDQIGYQQSEDCLYLNVVRPSGYENESLPVALWIHGGGFAYGGAPDRRYNLSFIVQNSVEIGKPIIAASIAYRLGPFGFLNGDAVSDAGAINLGLKDQRLALHWINENIAAFGGDKEKVTIWGESAGAASVGLHLTAFNGRDDKLFRAAIMESGGPIFFGEQQNSSDYQQMYDSVVQQAGCGNVSDSLGCLREVPFTVLNSVLNATEFNTPGWWPALDGDFVARYGSEQLNEGAFVHVPIISGANSDEGTAFSPRGVDTEEDLIAILNGTWSASDEVLSSLIEAYIDTNASDYLIPSTETLGADLTFSNTSFGPYWRRSAAYSGDLFFIAGRRHTCAVWSAAGLDTYCYRFNAIPNGISFPTSVTHFQEVAFVFDNLDGLGYAVNPFGNKSQSYTDLAELMSKSWASFVADLDPNGWTGRDESVEGWPSYEAARDGVMGPWDMVFDANVTSFVESDTFREVGIRLMNENWGVASR</sequence>
<comment type="caution">
    <text evidence="5">The sequence shown here is derived from an EMBL/GenBank/DDBJ whole genome shotgun (WGS) entry which is preliminary data.</text>
</comment>
<evidence type="ECO:0000313" key="6">
    <source>
        <dbReference type="Proteomes" id="UP000664132"/>
    </source>
</evidence>
<dbReference type="SUPFAM" id="SSF53474">
    <property type="entry name" value="alpha/beta-Hydrolases"/>
    <property type="match status" value="1"/>
</dbReference>
<gene>
    <name evidence="5" type="ORF">IFR04_004668</name>
</gene>
<comment type="similarity">
    <text evidence="1 3">Belongs to the type-B carboxylesterase/lipase family.</text>
</comment>
<keyword evidence="2 3" id="KW-0378">Hydrolase</keyword>
<dbReference type="InterPro" id="IPR019819">
    <property type="entry name" value="Carboxylesterase_B_CS"/>
</dbReference>
<evidence type="ECO:0000313" key="5">
    <source>
        <dbReference type="EMBL" id="KAG4422162.1"/>
    </source>
</evidence>